<dbReference type="NCBIfam" id="TIGR00309">
    <property type="entry name" value="V_ATPase_subD"/>
    <property type="match status" value="1"/>
</dbReference>
<evidence type="ECO:0000313" key="5">
    <source>
        <dbReference type="Proteomes" id="UP000887540"/>
    </source>
</evidence>
<comment type="similarity">
    <text evidence="1">Belongs to the V-ATPase D subunit family.</text>
</comment>
<proteinExistence type="inferred from homology"/>
<evidence type="ECO:0000313" key="6">
    <source>
        <dbReference type="WBParaSite" id="ACRNAN_scaffold979.g31269.t1"/>
    </source>
</evidence>
<organism evidence="5 6">
    <name type="scientific">Acrobeloides nanus</name>
    <dbReference type="NCBI Taxonomy" id="290746"/>
    <lineage>
        <taxon>Eukaryota</taxon>
        <taxon>Metazoa</taxon>
        <taxon>Ecdysozoa</taxon>
        <taxon>Nematoda</taxon>
        <taxon>Chromadorea</taxon>
        <taxon>Rhabditida</taxon>
        <taxon>Tylenchina</taxon>
        <taxon>Cephalobomorpha</taxon>
        <taxon>Cephaloboidea</taxon>
        <taxon>Cephalobidae</taxon>
        <taxon>Acrobeloides</taxon>
    </lineage>
</organism>
<dbReference type="Gene3D" id="1.10.287.3240">
    <property type="match status" value="1"/>
</dbReference>
<keyword evidence="2" id="KW-0813">Transport</keyword>
<dbReference type="AlphaFoldDB" id="A0A914END1"/>
<dbReference type="InterPro" id="IPR002699">
    <property type="entry name" value="V_ATPase_D"/>
</dbReference>
<dbReference type="Proteomes" id="UP000887540">
    <property type="component" value="Unplaced"/>
</dbReference>
<evidence type="ECO:0000256" key="1">
    <source>
        <dbReference type="ARBA" id="ARBA00005850"/>
    </source>
</evidence>
<accession>A0A914END1</accession>
<evidence type="ECO:0000256" key="4">
    <source>
        <dbReference type="ARBA" id="ARBA00045737"/>
    </source>
</evidence>
<dbReference type="GO" id="GO:0046961">
    <property type="term" value="F:proton-transporting ATPase activity, rotational mechanism"/>
    <property type="evidence" value="ECO:0007669"/>
    <property type="project" value="InterPro"/>
</dbReference>
<dbReference type="Pfam" id="PF01813">
    <property type="entry name" value="ATP-synt_D"/>
    <property type="match status" value="1"/>
</dbReference>
<dbReference type="WBParaSite" id="ACRNAN_scaffold979.g31269.t1">
    <property type="protein sequence ID" value="ACRNAN_scaffold979.g31269.t1"/>
    <property type="gene ID" value="ACRNAN_scaffold979.g31269"/>
</dbReference>
<protein>
    <submittedName>
        <fullName evidence="6">V-type ATP synthase subunit D</fullName>
    </submittedName>
</protein>
<keyword evidence="3" id="KW-0406">Ion transport</keyword>
<dbReference type="PANTHER" id="PTHR11671">
    <property type="entry name" value="V-TYPE ATP SYNTHASE SUBUNIT D"/>
    <property type="match status" value="1"/>
</dbReference>
<keyword evidence="5" id="KW-1185">Reference proteome</keyword>
<sequence length="275" mass="31386">MELYNDTKIIAQLFRIAEIIDIQDTPVYVDYLSNPEKLSDDLGVFLHISFLNMSSDRHDVFASRTREREFQIRYKAAVKAQGLLKNKADALNVRFRLTLKEMIECKSKLGDMMKDACISVAMARRTAGDYSVTVINNVYKNASENRPAEYRVVTKWENVVGVHLPIFEPTALGSKPSMTDLVGLAKGGIGLSEVKRKHRQLLGYLVKLAQLQTAFISLDNERKLINRRVNALENVIVPKIQNTIKYIQDELEEKEREELYRIKKVIAIKKAVGVK</sequence>
<reference evidence="6" key="1">
    <citation type="submission" date="2022-11" db="UniProtKB">
        <authorList>
            <consortium name="WormBaseParasite"/>
        </authorList>
    </citation>
    <scope>IDENTIFICATION</scope>
</reference>
<evidence type="ECO:0000256" key="2">
    <source>
        <dbReference type="ARBA" id="ARBA00022448"/>
    </source>
</evidence>
<evidence type="ECO:0000256" key="3">
    <source>
        <dbReference type="ARBA" id="ARBA00023065"/>
    </source>
</evidence>
<name>A0A914END1_9BILA</name>
<comment type="function">
    <text evidence="4">Subunit of the V1 complex of vacuolar(H+)-ATPase (V-ATPase), a multisubunit enzyme composed of a peripheral complex (V1) that hydrolyzes ATP and a membrane integral complex (V0) that translocates protons. V-ATPase is responsible for acidifying and maintaining the pH of intracellular compartments and in some cell types, is targeted to the plasma membrane, where it is responsible for acidifying the extracellular environment.</text>
</comment>